<evidence type="ECO:0000313" key="2">
    <source>
        <dbReference type="EMBL" id="MVQ30769.1"/>
    </source>
</evidence>
<organism evidence="2 3">
    <name type="scientific">Ramlibacter pinisoli</name>
    <dbReference type="NCBI Taxonomy" id="2682844"/>
    <lineage>
        <taxon>Bacteria</taxon>
        <taxon>Pseudomonadati</taxon>
        <taxon>Pseudomonadota</taxon>
        <taxon>Betaproteobacteria</taxon>
        <taxon>Burkholderiales</taxon>
        <taxon>Comamonadaceae</taxon>
        <taxon>Ramlibacter</taxon>
    </lineage>
</organism>
<dbReference type="Proteomes" id="UP000469385">
    <property type="component" value="Unassembled WGS sequence"/>
</dbReference>
<accession>A0A6N8IUX9</accession>
<feature type="region of interest" description="Disordered" evidence="1">
    <location>
        <begin position="39"/>
        <end position="58"/>
    </location>
</feature>
<name>A0A6N8IUX9_9BURK</name>
<evidence type="ECO:0000313" key="3">
    <source>
        <dbReference type="Proteomes" id="UP000469385"/>
    </source>
</evidence>
<sequence length="77" mass="7662">MRAILGLAGLLVAVVIVGLLAKKQLTTVAAPASAPAASAVAGAPVPSGPPRQQVEQVRQSVDALMQAAPRTVPGDNQ</sequence>
<dbReference type="EMBL" id="WSEL01000009">
    <property type="protein sequence ID" value="MVQ30769.1"/>
    <property type="molecule type" value="Genomic_DNA"/>
</dbReference>
<proteinExistence type="predicted"/>
<dbReference type="RefSeq" id="WP_157398885.1">
    <property type="nucleotide sequence ID" value="NZ_WSEL01000009.1"/>
</dbReference>
<comment type="caution">
    <text evidence="2">The sequence shown here is derived from an EMBL/GenBank/DDBJ whole genome shotgun (WGS) entry which is preliminary data.</text>
</comment>
<evidence type="ECO:0000256" key="1">
    <source>
        <dbReference type="SAM" id="MobiDB-lite"/>
    </source>
</evidence>
<protein>
    <submittedName>
        <fullName evidence="2">Uncharacterized protein</fullName>
    </submittedName>
</protein>
<dbReference type="AlphaFoldDB" id="A0A6N8IUX9"/>
<keyword evidence="3" id="KW-1185">Reference proteome</keyword>
<reference evidence="2 3" key="1">
    <citation type="submission" date="2019-12" db="EMBL/GenBank/DDBJ databases">
        <authorList>
            <person name="Huq M.A."/>
        </authorList>
    </citation>
    <scope>NUCLEOTIDE SEQUENCE [LARGE SCALE GENOMIC DNA]</scope>
    <source>
        <strain evidence="2 3">MAH-25</strain>
    </source>
</reference>
<gene>
    <name evidence="2" type="ORF">GON04_15010</name>
</gene>